<sequence length="435" mass="45457">MRYVPRCEPFHGVHDRRRCWPCADPMWRPGVRRRSAQLGLLMSPEWFVCVEPALVETAEQVRLGERLWSAGEALRDRAQRRGLRTAVLSDQRSPGGSEGYLVDRRVICDTADPSALVAAARALGGGVAAVISSFDTAAGSTALMARTLGVRAPTPGTPALSLPVQRLDHAGWGGPTPASGASTPAVCNHGLPVRRAGSRLGGHVRWPGCVAGARRRPVVPSGDQAARVTGPVFSAAGFVEGGRCTIFAWTRSVRTPGPRGVESISTVTSTPPDGGAAEFVRAILAAQQCDFGPFLLEFARGATGPQLIRLSPALAGGGMRQCIEAVAGLDTVDYVVARLLGDPPARPLRATAGAAVELHVTSPSSRTDVPAPVLRDVGDVPGLVAAEIGVGNADRVVVVGASAEQARRRARAAARLIPSGIAESGRRGRHGAEER</sequence>
<organism evidence="1">
    <name type="scientific">uncultured Blastococcus sp</name>
    <dbReference type="NCBI Taxonomy" id="217144"/>
    <lineage>
        <taxon>Bacteria</taxon>
        <taxon>Bacillati</taxon>
        <taxon>Actinomycetota</taxon>
        <taxon>Actinomycetes</taxon>
        <taxon>Geodermatophilales</taxon>
        <taxon>Geodermatophilaceae</taxon>
        <taxon>Blastococcus</taxon>
        <taxon>environmental samples</taxon>
    </lineage>
</organism>
<dbReference type="Gene3D" id="3.30.470.20">
    <property type="entry name" value="ATP-grasp fold, B domain"/>
    <property type="match status" value="1"/>
</dbReference>
<name>A0A6J4I2B6_9ACTN</name>
<reference evidence="1" key="1">
    <citation type="submission" date="2020-02" db="EMBL/GenBank/DDBJ databases">
        <authorList>
            <person name="Meier V. D."/>
        </authorList>
    </citation>
    <scope>NUCLEOTIDE SEQUENCE</scope>
    <source>
        <strain evidence="1">AVDCRST_MAG57</strain>
    </source>
</reference>
<gene>
    <name evidence="1" type="ORF">AVDCRST_MAG57-1356</name>
</gene>
<evidence type="ECO:0000313" key="1">
    <source>
        <dbReference type="EMBL" id="CAA9238228.1"/>
    </source>
</evidence>
<accession>A0A6J4I2B6</accession>
<dbReference type="EMBL" id="CADCTI010000124">
    <property type="protein sequence ID" value="CAA9238228.1"/>
    <property type="molecule type" value="Genomic_DNA"/>
</dbReference>
<evidence type="ECO:0008006" key="2">
    <source>
        <dbReference type="Google" id="ProtNLM"/>
    </source>
</evidence>
<proteinExistence type="predicted"/>
<dbReference type="AlphaFoldDB" id="A0A6J4I2B6"/>
<protein>
    <recommendedName>
        <fullName evidence="2">ATP-grasp domain-containing protein</fullName>
    </recommendedName>
</protein>